<sequence length="152" mass="18093">MAGVGMMIVLFMLIIGAFIYLLFSFFISKGLTENKRRQLLYFALFLLFPLLIGMLNYYGFCFKKMRFLNEQDIYTILDNSKYKEQSNDYYGAYIFTREKMYGNFETDLEGGHLYEDWGTFLEKILGWRYARVQTKRSSFIMTNCGNLYPPEF</sequence>
<dbReference type="Proteomes" id="UP000254575">
    <property type="component" value="Unassembled WGS sequence"/>
</dbReference>
<keyword evidence="1" id="KW-1133">Transmembrane helix</keyword>
<feature type="transmembrane region" description="Helical" evidence="1">
    <location>
        <begin position="39"/>
        <end position="60"/>
    </location>
</feature>
<accession>A0A380N439</accession>
<evidence type="ECO:0000256" key="1">
    <source>
        <dbReference type="SAM" id="Phobius"/>
    </source>
</evidence>
<dbReference type="EMBL" id="UHIA01000004">
    <property type="protein sequence ID" value="SUO98607.1"/>
    <property type="molecule type" value="Genomic_DNA"/>
</dbReference>
<dbReference type="AlphaFoldDB" id="A0A380N439"/>
<keyword evidence="1" id="KW-0472">Membrane</keyword>
<gene>
    <name evidence="2" type="ORF">NCTC10717_02363</name>
</gene>
<feature type="transmembrane region" description="Helical" evidence="1">
    <location>
        <begin position="6"/>
        <end position="27"/>
    </location>
</feature>
<reference evidence="2 3" key="1">
    <citation type="submission" date="2018-06" db="EMBL/GenBank/DDBJ databases">
        <authorList>
            <consortium name="Pathogen Informatics"/>
            <person name="Doyle S."/>
        </authorList>
    </citation>
    <scope>NUCLEOTIDE SEQUENCE [LARGE SCALE GENOMIC DNA]</scope>
    <source>
        <strain evidence="2 3">NCTC10717</strain>
    </source>
</reference>
<evidence type="ECO:0000313" key="3">
    <source>
        <dbReference type="Proteomes" id="UP000254575"/>
    </source>
</evidence>
<evidence type="ECO:0000313" key="2">
    <source>
        <dbReference type="EMBL" id="SUO98607.1"/>
    </source>
</evidence>
<organism evidence="2 3">
    <name type="scientific">Suttonella indologenes</name>
    <dbReference type="NCBI Taxonomy" id="13276"/>
    <lineage>
        <taxon>Bacteria</taxon>
        <taxon>Pseudomonadati</taxon>
        <taxon>Pseudomonadota</taxon>
        <taxon>Gammaproteobacteria</taxon>
        <taxon>Cardiobacteriales</taxon>
        <taxon>Cardiobacteriaceae</taxon>
        <taxon>Suttonella</taxon>
    </lineage>
</organism>
<dbReference type="RefSeq" id="WP_115219404.1">
    <property type="nucleotide sequence ID" value="NZ_UHIA01000004.1"/>
</dbReference>
<keyword evidence="1" id="KW-0812">Transmembrane</keyword>
<proteinExistence type="predicted"/>
<protein>
    <submittedName>
        <fullName evidence="2">Uncharacterized protein</fullName>
    </submittedName>
</protein>
<keyword evidence="3" id="KW-1185">Reference proteome</keyword>
<name>A0A380N439_9GAMM</name>